<gene>
    <name evidence="3" type="ORF">JF922_21435</name>
</gene>
<feature type="region of interest" description="Disordered" evidence="2">
    <location>
        <begin position="46"/>
        <end position="83"/>
    </location>
</feature>
<keyword evidence="4" id="KW-1185">Reference proteome</keyword>
<comment type="caution">
    <text evidence="3">The sequence shown here is derived from an EMBL/GenBank/DDBJ whole genome shotgun (WGS) entry which is preliminary data.</text>
</comment>
<proteinExistence type="predicted"/>
<keyword evidence="1" id="KW-0175">Coiled coil</keyword>
<name>A0A934NB22_9BACT</name>
<evidence type="ECO:0000256" key="2">
    <source>
        <dbReference type="SAM" id="MobiDB-lite"/>
    </source>
</evidence>
<evidence type="ECO:0000256" key="1">
    <source>
        <dbReference type="SAM" id="Coils"/>
    </source>
</evidence>
<reference evidence="3" key="1">
    <citation type="submission" date="2020-10" db="EMBL/GenBank/DDBJ databases">
        <title>Ca. Dormibacterota MAGs.</title>
        <authorList>
            <person name="Montgomery K."/>
        </authorList>
    </citation>
    <scope>NUCLEOTIDE SEQUENCE [LARGE SCALE GENOMIC DNA]</scope>
    <source>
        <strain evidence="3">SC8812_S17_10</strain>
    </source>
</reference>
<feature type="coiled-coil region" evidence="1">
    <location>
        <begin position="1"/>
        <end position="28"/>
    </location>
</feature>
<dbReference type="AlphaFoldDB" id="A0A934NB22"/>
<sequence length="103" mass="11473">MADIDRMISALIKENRDLQRQIDKLNRQAVGSTSGAAERTLRSIQRRISGAVDGGRTTRRRRSVAPAPVSRMPRKITDPEVLDRRRQALAKAREARAAKRAGA</sequence>
<evidence type="ECO:0000313" key="4">
    <source>
        <dbReference type="Proteomes" id="UP000612893"/>
    </source>
</evidence>
<dbReference type="RefSeq" id="WP_338204533.1">
    <property type="nucleotide sequence ID" value="NZ_JAEKNR010000215.1"/>
</dbReference>
<accession>A0A934NB22</accession>
<dbReference type="Proteomes" id="UP000612893">
    <property type="component" value="Unassembled WGS sequence"/>
</dbReference>
<protein>
    <submittedName>
        <fullName evidence="3">Uncharacterized protein</fullName>
    </submittedName>
</protein>
<organism evidence="3 4">
    <name type="scientific">Candidatus Nephthysia bennettiae</name>
    <dbReference type="NCBI Taxonomy" id="3127016"/>
    <lineage>
        <taxon>Bacteria</taxon>
        <taxon>Bacillati</taxon>
        <taxon>Candidatus Dormiibacterota</taxon>
        <taxon>Candidatus Dormibacteria</taxon>
        <taxon>Candidatus Dormibacterales</taxon>
        <taxon>Candidatus Dormibacteraceae</taxon>
        <taxon>Candidatus Nephthysia</taxon>
    </lineage>
</organism>
<evidence type="ECO:0000313" key="3">
    <source>
        <dbReference type="EMBL" id="MBJ7600618.1"/>
    </source>
</evidence>
<dbReference type="EMBL" id="JAEKNR010000215">
    <property type="protein sequence ID" value="MBJ7600618.1"/>
    <property type="molecule type" value="Genomic_DNA"/>
</dbReference>